<dbReference type="GO" id="GO:0003677">
    <property type="term" value="F:DNA binding"/>
    <property type="evidence" value="ECO:0007669"/>
    <property type="project" value="InterPro"/>
</dbReference>
<accession>A0A9W7Y560</accession>
<feature type="compositionally biased region" description="Low complexity" evidence="1">
    <location>
        <begin position="656"/>
        <end position="667"/>
    </location>
</feature>
<protein>
    <submittedName>
        <fullName evidence="2">Uncharacterized protein</fullName>
    </submittedName>
</protein>
<dbReference type="InterPro" id="IPR038279">
    <property type="entry name" value="Ndc10_dom2_sf"/>
</dbReference>
<feature type="region of interest" description="Disordered" evidence="1">
    <location>
        <begin position="147"/>
        <end position="180"/>
    </location>
</feature>
<feature type="compositionally biased region" description="Basic and acidic residues" evidence="1">
    <location>
        <begin position="888"/>
        <end position="900"/>
    </location>
</feature>
<evidence type="ECO:0000313" key="2">
    <source>
        <dbReference type="EMBL" id="KAJ1724163.1"/>
    </source>
</evidence>
<dbReference type="EMBL" id="JANBOJ010000040">
    <property type="protein sequence ID" value="KAJ1724163.1"/>
    <property type="molecule type" value="Genomic_DNA"/>
</dbReference>
<feature type="compositionally biased region" description="Polar residues" evidence="1">
    <location>
        <begin position="774"/>
        <end position="783"/>
    </location>
</feature>
<feature type="region of interest" description="Disordered" evidence="1">
    <location>
        <begin position="969"/>
        <end position="1011"/>
    </location>
</feature>
<reference evidence="2" key="1">
    <citation type="submission" date="2022-07" db="EMBL/GenBank/DDBJ databases">
        <title>Phylogenomic reconstructions and comparative analyses of Kickxellomycotina fungi.</title>
        <authorList>
            <person name="Reynolds N.K."/>
            <person name="Stajich J.E."/>
            <person name="Barry K."/>
            <person name="Grigoriev I.V."/>
            <person name="Crous P."/>
            <person name="Smith M.E."/>
        </authorList>
    </citation>
    <scope>NUCLEOTIDE SEQUENCE</scope>
    <source>
        <strain evidence="2">NBRC 32514</strain>
    </source>
</reference>
<feature type="region of interest" description="Disordered" evidence="1">
    <location>
        <begin position="735"/>
        <end position="825"/>
    </location>
</feature>
<dbReference type="Gene3D" id="1.10.443.20">
    <property type="entry name" value="Centromere DNA-binding protein complex CBF3 subunit, domain 2"/>
    <property type="match status" value="2"/>
</dbReference>
<organism evidence="2 3">
    <name type="scientific">Coemansia erecta</name>
    <dbReference type="NCBI Taxonomy" id="147472"/>
    <lineage>
        <taxon>Eukaryota</taxon>
        <taxon>Fungi</taxon>
        <taxon>Fungi incertae sedis</taxon>
        <taxon>Zoopagomycota</taxon>
        <taxon>Kickxellomycotina</taxon>
        <taxon>Kickxellomycetes</taxon>
        <taxon>Kickxellales</taxon>
        <taxon>Kickxellaceae</taxon>
        <taxon>Coemansia</taxon>
    </lineage>
</organism>
<dbReference type="AlphaFoldDB" id="A0A9W7Y560"/>
<feature type="compositionally biased region" description="Basic and acidic residues" evidence="1">
    <location>
        <begin position="969"/>
        <end position="979"/>
    </location>
</feature>
<feature type="compositionally biased region" description="Basic residues" evidence="1">
    <location>
        <begin position="800"/>
        <end position="812"/>
    </location>
</feature>
<feature type="region of interest" description="Disordered" evidence="1">
    <location>
        <begin position="873"/>
        <end position="915"/>
    </location>
</feature>
<dbReference type="Proteomes" id="UP001149813">
    <property type="component" value="Unassembled WGS sequence"/>
</dbReference>
<evidence type="ECO:0000256" key="1">
    <source>
        <dbReference type="SAM" id="MobiDB-lite"/>
    </source>
</evidence>
<dbReference type="OrthoDB" id="5584977at2759"/>
<gene>
    <name evidence="2" type="ORF">LPJ53_001560</name>
</gene>
<evidence type="ECO:0000313" key="3">
    <source>
        <dbReference type="Proteomes" id="UP001149813"/>
    </source>
</evidence>
<proteinExistence type="predicted"/>
<sequence>MWQLNHPLHLPNLVLSIHFVDLKESQELFQNVDFISKKTRSIYAWRAAIWVRYCKEQQTEFTVTEDKLIAYLDWLFEIDLVNKINTKKSYVPDILRDHMGSVICLWRIQTGNNPDLASPKEGTRYQAKWDEILRKYPRRERFQTRTYIPGNQPADHGMGPSMSSAQMQAGFSHGHRGTGAPTSSAAIGYAGTSGSTLFRDTRGYDYHGSQYGHDTQSGYQSRFRQSSPHVYSETPRRPSLQPQYPVALPEIAEIDWQLHWMLGGSWAHSVARFLFTISMATWVETIDVVGIHLSDIHFGSSTMAPRLPSSVLKVSILTNTVPGYRQSASHQDPIQPASRQQFSIIRSRSPLTCSWNALAMLLFHRWHVAGSPPPTFASQSWQTTLVIPAFPKGLMSPPTVGSSGSMEGGLSSEAAETGKISIAERLGLVRDLLAEERMPVKSVIRSSSLHRARQFRVDPAAIPSPLRDQRSVQAEGSWPESSAMADNDAADRLTQLSTANSGYFENHHAIQRHKVIPSESLQQTIFPWASTMMSTVPSGAGINERRNISRFLDFLLDLRVILLQDVAILRCCSQYLPQEYNMASTLNHKLFNTPDFLQFCEKMQIEAADEIHALQQCLDTAMDDDEMYQDIDRAGAGGVATLPPIMSASVRREDSGMMMSGSPGGESFSPTISPSPPKSDSRISRQHTGPFMESPRSADDHVIHTPTTAPQQTMSHSLPTRHFADMNEGYFNSAGGSASSSTPGIHGNTATAPPTVGGERSASAHLAKRRRPESNSLGFSAPQNMAVGPESTYASVSPRVGHRGTLSRHSQRLTRSPPNALMRSPGLGVSRLGGNTLPSISQFTHQNNIGGIGPNTGTCGSPMLVNSPNIGRSSGQQQAGAGGLPPLHRRDPDVYMRRPSDTATEGSAGGMGIGRDDIQRTEELGLINSLREENVYLRQQLQKLELTVEQKHAEMHNWMLQVEKHLHCKNPETLDKSADQDQGDLSQPPQPSPPSPPPQQPHADMPQHSNA</sequence>
<keyword evidence="3" id="KW-1185">Reference proteome</keyword>
<comment type="caution">
    <text evidence="2">The sequence shown here is derived from an EMBL/GenBank/DDBJ whole genome shotgun (WGS) entry which is preliminary data.</text>
</comment>
<feature type="region of interest" description="Disordered" evidence="1">
    <location>
        <begin position="655"/>
        <end position="699"/>
    </location>
</feature>
<feature type="compositionally biased region" description="Pro residues" evidence="1">
    <location>
        <begin position="988"/>
        <end position="1000"/>
    </location>
</feature>
<name>A0A9W7Y560_9FUNG</name>